<evidence type="ECO:0000313" key="2">
    <source>
        <dbReference type="Proteomes" id="UP000249005"/>
    </source>
</evidence>
<sequence length="178" mass="19365">MSKTLRPYLHHHPKVGERVMLDESSVIIGQVELADDVGIWPMVTIRGDVNYIQIGARTNIQDGSILHVASEMEHAPSGFPLIIGEDVTVGHGAILHGCRIGNRVLIGMGSRVLNGVIIEDNVMLGAGSLVGPGKHLESGFLYLGNPAKKVRPLTEKEIAYFATSAKHYVKLKDNHMRS</sequence>
<dbReference type="RefSeq" id="WP_111739064.1">
    <property type="nucleotide sequence ID" value="NZ_LR698987.1"/>
</dbReference>
<dbReference type="AlphaFoldDB" id="A0A2X4U629"/>
<dbReference type="PANTHER" id="PTHR13061:SF56">
    <property type="entry name" value="PROTEIN YRDA"/>
    <property type="match status" value="1"/>
</dbReference>
<dbReference type="OrthoDB" id="9803036at2"/>
<dbReference type="InterPro" id="IPR001451">
    <property type="entry name" value="Hexapep"/>
</dbReference>
<dbReference type="Proteomes" id="UP000249005">
    <property type="component" value="Chromosome 1"/>
</dbReference>
<dbReference type="CDD" id="cd04645">
    <property type="entry name" value="LbH_gamma_CA_like"/>
    <property type="match status" value="1"/>
</dbReference>
<dbReference type="Pfam" id="PF00132">
    <property type="entry name" value="Hexapep"/>
    <property type="match status" value="1"/>
</dbReference>
<dbReference type="InterPro" id="IPR050484">
    <property type="entry name" value="Transf_Hexapept/Carb_Anhydrase"/>
</dbReference>
<dbReference type="Gene3D" id="2.160.10.10">
    <property type="entry name" value="Hexapeptide repeat proteins"/>
    <property type="match status" value="1"/>
</dbReference>
<dbReference type="SUPFAM" id="SSF51161">
    <property type="entry name" value="Trimeric LpxA-like enzymes"/>
    <property type="match status" value="1"/>
</dbReference>
<dbReference type="InterPro" id="IPR047324">
    <property type="entry name" value="LbH_gamma_CA-like"/>
</dbReference>
<evidence type="ECO:0000313" key="1">
    <source>
        <dbReference type="EMBL" id="SQI35216.1"/>
    </source>
</evidence>
<dbReference type="InterPro" id="IPR011004">
    <property type="entry name" value="Trimer_LpxA-like_sf"/>
</dbReference>
<proteinExistence type="predicted"/>
<dbReference type="EMBL" id="LS483470">
    <property type="protein sequence ID" value="SQI35216.1"/>
    <property type="molecule type" value="Genomic_DNA"/>
</dbReference>
<organism evidence="1 2">
    <name type="scientific">Leminorella richardii</name>
    <dbReference type="NCBI Taxonomy" id="158841"/>
    <lineage>
        <taxon>Bacteria</taxon>
        <taxon>Pseudomonadati</taxon>
        <taxon>Pseudomonadota</taxon>
        <taxon>Gammaproteobacteria</taxon>
        <taxon>Enterobacterales</taxon>
        <taxon>Budviciaceae</taxon>
        <taxon>Leminorella</taxon>
    </lineage>
</organism>
<name>A0A2X4U629_9GAMM</name>
<gene>
    <name evidence="1" type="primary">yrdA_1</name>
    <name evidence="1" type="ORF">NCTC12151_00399</name>
</gene>
<reference evidence="1 2" key="1">
    <citation type="submission" date="2018-06" db="EMBL/GenBank/DDBJ databases">
        <authorList>
            <consortium name="Pathogen Informatics"/>
            <person name="Doyle S."/>
        </authorList>
    </citation>
    <scope>NUCLEOTIDE SEQUENCE [LARGE SCALE GENOMIC DNA]</scope>
    <source>
        <strain evidence="1 2">NCTC12151</strain>
    </source>
</reference>
<keyword evidence="2" id="KW-1185">Reference proteome</keyword>
<dbReference type="KEGG" id="lri:NCTC12151_00399"/>
<dbReference type="PANTHER" id="PTHR13061">
    <property type="entry name" value="DYNACTIN SUBUNIT P25"/>
    <property type="match status" value="1"/>
</dbReference>
<protein>
    <submittedName>
        <fullName evidence="1">Carnitine operon protein CaiE</fullName>
    </submittedName>
</protein>
<accession>A0A2X4U629</accession>